<keyword evidence="6" id="KW-1185">Reference proteome</keyword>
<protein>
    <submittedName>
        <fullName evidence="5">YDG domain-containing protein</fullName>
    </submittedName>
</protein>
<keyword evidence="3" id="KW-0732">Signal</keyword>
<evidence type="ECO:0000313" key="5">
    <source>
        <dbReference type="EMBL" id="MDC8756174.1"/>
    </source>
</evidence>
<dbReference type="Gene3D" id="2.160.20.10">
    <property type="entry name" value="Single-stranded right-handed beta-helix, Pectin lyase-like"/>
    <property type="match status" value="1"/>
</dbReference>
<dbReference type="InterPro" id="IPR037160">
    <property type="entry name" value="DNA_Pol_thumb_sf"/>
</dbReference>
<dbReference type="RefSeq" id="WP_273668802.1">
    <property type="nucleotide sequence ID" value="NZ_JAQQXR010000001.1"/>
</dbReference>
<dbReference type="EMBL" id="JAQQXR010000001">
    <property type="protein sequence ID" value="MDC8756174.1"/>
    <property type="molecule type" value="Genomic_DNA"/>
</dbReference>
<dbReference type="InterPro" id="IPR011050">
    <property type="entry name" value="Pectin_lyase_fold/virulence"/>
</dbReference>
<evidence type="ECO:0000313" key="6">
    <source>
        <dbReference type="Proteomes" id="UP001221208"/>
    </source>
</evidence>
<dbReference type="InterPro" id="IPR041248">
    <property type="entry name" value="YDG"/>
</dbReference>
<sequence>MNRIYRSIWSRRAGTFVAVSELVKSAGKRALPGAGGTRPALKALAAALLLAFGAPALALPTGASVAAGAATVASGAGKLTVTQGSQNAVLNWSSFNIGQGEAVQFVQPNANAVALNRVLGAQPSSILGSLSANGKVFLVNPNGILFGKGASVNVGGLAASTLGIADADFMAGRYRFGNAGAGAVLNQGSISAPGGYVALLGAQVTNEGTINARLGSVALAAGNAVTLDVAGDGLLNVAVNQGALRALVQNGGLIQADGGQVLLSAQAAGTLLQTAVNNTGVIEAHTIQNRNGSIKLLGDMQSGTVKLAGRLDAGAPDGGNGGFVETSAAHVQIAADARVTTAAGHGLAGTWLVDPSDFTIAASGGDMTGATLSSNLAGGNVTILSTSGGSGTAGNVNVNDTVAWSANTLTLNAQNNININTAMNGSGSASLALKYGQAAVAAGNGSTVNVAAPVNLPSGAHFSTQLGSNGATVNYTVINSLGAAGSASGTDLQGMAGGLAGNYALGSNIDARATSAWNSNAGFAPVGSAGSPFTGKFDGLGHVITGLASNRMDADVGLFGSIGSAGVVRNLGLEGGSMAGGSATYGSAFGIGGLAGRNLGSVDKVYNTGTVSAAGGYGNGAGLVGNNDGSISNSYATGAISGSAYASIGGLAGKNTGTITYSYATGNVSSSDGYAGGLVLSNAGGIIDHSFATGNVAASSYGGGLASGNNSGGTIRYSHATGTVTGNNGTGGLVGSNADAGTSILNSYATGAVTATGTFIGGLVGISNQATISNSYATGNVTGVNTVGGLVGYNIGTVSNSYAAGLVTGTTRFGAVLGDNYNGTITTSYFNSTVNGATAGIGFAQAGHFTGTTGLTTTQMKTAANFVGFTFTTTPGAAGNNWVLVDVDGTLNNAGATLGAAYPMLSSEYSTNITGAHQLQLMAMNLAGTFTLGRSFSAAKTAGTSDVWHGSSFIPVGRFAGQFSGSLDGKGYVVSGLNINLAATDNVGLFGVVGAGGSVSNVGLEGGSITGRNNVGGIAGRNAGTIRSSFVASPLSGNGNVGGLVGYNTGTVADTYASGTVAGTAQVGGLVGQNYAGSVSTSYATGAATGASGVGGLVGLNYAGSVSTSFWDLTTSGRASSSGGLGMATANMQTLANFNSATSANGSANPNWNLTSVWALYDGHSYPLLRAFMTPLTVTANNASKTYDGAAYSGGNGVRYSRVTDGNLLGAATYGGSSQGAVNAGTYAITPGGFYSTGQHGYLIAYENGTLTVDPAALTVLNVTGTVVANKVYDGTTAAALSMGVLQGVLGGDVGLVSLIESGFFASKNVGNNIAVTATDTLSGAAAGNYTLVQPTGLTANITPATISSVSGITAGNKVYDGLTAAVLSSGAAVFNGMVAGDSLSVTGASGVFADKNAGAGKSVGISGITLAGIDAGNYILSSGAASATATITPKALTLTGMAAGNKVYDGTDLAGLSGGALSGLVGTETLGFSGQTGHFSDKNVANGKAVTVTGVVLADAGFGATAGLAGNYTVANPTGLTASVTPAAISGVTGLGANNKVYDGGTGAVLVTGGAVFNGMVAGDSLSLTGASGVFADKNAGAGKTVNVSGIVLAGTDAGNYTLTSGSGSATADITPKALTVTGVTAGGKVYDGTATASLSGGTLSGLVGTETLTLAGLSGIFADKNAGVGKTVAVSGAALVDAGTGPTAGLAANYTVASPAGLTATITQATISSVTGLGADNKVYDGGTGAVLATGGAVFNGMVAGDSLSLTGASGVFADKNAGTGKTVNVSGIVLAGTDAGNYTLTSGSGSATADITPKALTVTGMTASGKVYDGTATASLSGGTLSGLVGTETLALSGMVGSFADKHAGVGKAVTVSGAALADAGSDATAGLASNYTVGNPAALTATITPATISAVGGLGAASKVYDGGTGAVLSTAGAIFGGMLAGDSLAVGSASGAFSDKNAGVGKTVGIGGITLAGADAGNYTLASTVATATADISAATLLVAATAANKVYDGNSNAVVSLGDNRIAGDVLTLSSGGASFADKNAGTGKAVTVTGIGVSGADAGNYIVNATATATADITPAALTVTANNATKASGQPNPLFGATYSALQPGDTLASALTGTLGFATPATTTSAAGDYRITPSGQQAGNYVLTYVDGVLSVTGASAPAALPNVLASAIAMTAVAPSQGNMVGQNQLLTLDAPAAAPATSRKTSSDETAPAVQTLGSVVTNMLPGLNLTVIDLGLKLPATGRGNDKGAAQ</sequence>
<evidence type="ECO:0000256" key="2">
    <source>
        <dbReference type="ARBA" id="ARBA00022525"/>
    </source>
</evidence>
<dbReference type="NCBIfam" id="TIGR01901">
    <property type="entry name" value="adhes_NPXG"/>
    <property type="match status" value="1"/>
</dbReference>
<dbReference type="Gene3D" id="2.160.20.110">
    <property type="match status" value="3"/>
</dbReference>
<evidence type="ECO:0000256" key="1">
    <source>
        <dbReference type="ARBA" id="ARBA00004613"/>
    </source>
</evidence>
<comment type="subcellular location">
    <subcellularLocation>
        <location evidence="1">Secreted</location>
    </subcellularLocation>
</comment>
<evidence type="ECO:0000256" key="3">
    <source>
        <dbReference type="ARBA" id="ARBA00022729"/>
    </source>
</evidence>
<dbReference type="Gene3D" id="3.30.210.10">
    <property type="entry name" value="DNA polymerase, thumb domain"/>
    <property type="match status" value="1"/>
</dbReference>
<comment type="caution">
    <text evidence="5">The sequence shown here is derived from an EMBL/GenBank/DDBJ whole genome shotgun (WGS) entry which is preliminary data.</text>
</comment>
<feature type="domain" description="Filamentous haemagglutinin FhaB/tRNA nuclease CdiA-like TPS" evidence="4">
    <location>
        <begin position="56"/>
        <end position="168"/>
    </location>
</feature>
<gene>
    <name evidence="5" type="ORF">OIK44_01065</name>
</gene>
<dbReference type="Gene3D" id="3.30.160.710">
    <property type="match status" value="1"/>
</dbReference>
<dbReference type="Pfam" id="PF13018">
    <property type="entry name" value="ESPR"/>
    <property type="match status" value="1"/>
</dbReference>
<dbReference type="InterPro" id="IPR012334">
    <property type="entry name" value="Pectin_lyas_fold"/>
</dbReference>
<accession>A0ABT5JTW2</accession>
<dbReference type="InterPro" id="IPR024973">
    <property type="entry name" value="ESPR"/>
</dbReference>
<dbReference type="InterPro" id="IPR011493">
    <property type="entry name" value="GLUG"/>
</dbReference>
<dbReference type="InterPro" id="IPR041286">
    <property type="entry name" value="MBG_2"/>
</dbReference>
<dbReference type="Pfam" id="PF05860">
    <property type="entry name" value="TPS"/>
    <property type="match status" value="1"/>
</dbReference>
<proteinExistence type="predicted"/>
<dbReference type="Pfam" id="PF18657">
    <property type="entry name" value="YDG"/>
    <property type="match status" value="9"/>
</dbReference>
<dbReference type="PANTHER" id="PTHR12338:SF8">
    <property type="entry name" value="HEME_HEMOPEXIN-BINDING PROTEIN"/>
    <property type="match status" value="1"/>
</dbReference>
<dbReference type="InterPro" id="IPR008638">
    <property type="entry name" value="FhaB/CdiA-like_TPS"/>
</dbReference>
<dbReference type="Proteomes" id="UP001221208">
    <property type="component" value="Unassembled WGS sequence"/>
</dbReference>
<dbReference type="PANTHER" id="PTHR12338">
    <property type="entry name" value="AUTOTRANSPORTER"/>
    <property type="match status" value="1"/>
</dbReference>
<reference evidence="5 6" key="1">
    <citation type="submission" date="2022-10" db="EMBL/GenBank/DDBJ databases">
        <title>Janthinobacterium sp. hw3 Genome sequencing.</title>
        <authorList>
            <person name="Park S."/>
        </authorList>
    </citation>
    <scope>NUCLEOTIDE SEQUENCE [LARGE SCALE GENOMIC DNA]</scope>
    <source>
        <strain evidence="6">hw3</strain>
    </source>
</reference>
<organism evidence="5 6">
    <name type="scientific">Janthinobacterium fluminis</name>
    <dbReference type="NCBI Taxonomy" id="2987524"/>
    <lineage>
        <taxon>Bacteria</taxon>
        <taxon>Pseudomonadati</taxon>
        <taxon>Pseudomonadota</taxon>
        <taxon>Betaproteobacteria</taxon>
        <taxon>Burkholderiales</taxon>
        <taxon>Oxalobacteraceae</taxon>
        <taxon>Janthinobacterium</taxon>
    </lineage>
</organism>
<dbReference type="SMART" id="SM00912">
    <property type="entry name" value="Haemagg_act"/>
    <property type="match status" value="1"/>
</dbReference>
<keyword evidence="2" id="KW-0964">Secreted</keyword>
<dbReference type="SUPFAM" id="SSF51126">
    <property type="entry name" value="Pectin lyase-like"/>
    <property type="match status" value="1"/>
</dbReference>
<dbReference type="Pfam" id="PF07581">
    <property type="entry name" value="Glug"/>
    <property type="match status" value="1"/>
</dbReference>
<name>A0ABT5JTW2_9BURK</name>
<evidence type="ECO:0000259" key="4">
    <source>
        <dbReference type="SMART" id="SM00912"/>
    </source>
</evidence>
<dbReference type="Pfam" id="PF18676">
    <property type="entry name" value="MBG_2"/>
    <property type="match status" value="1"/>
</dbReference>
<dbReference type="InterPro" id="IPR050909">
    <property type="entry name" value="Bact_Autotransporter_VF"/>
</dbReference>